<dbReference type="PROSITE" id="PS50928">
    <property type="entry name" value="ABC_TM1"/>
    <property type="match status" value="1"/>
</dbReference>
<dbReference type="STRING" id="1188252.A1QC_01165"/>
<dbReference type="InterPro" id="IPR051408">
    <property type="entry name" value="Phosphate_transprt_permease"/>
</dbReference>
<dbReference type="PANTHER" id="PTHR42922">
    <property type="entry name" value="PHOSPHATE TRANSPORT SYSTEM PERMEASE PROTEIN PSTA"/>
    <property type="match status" value="1"/>
</dbReference>
<accession>A0A1E5E263</accession>
<reference evidence="12 13" key="1">
    <citation type="journal article" date="2012" name="Science">
        <title>Ecological populations of bacteria act as socially cohesive units of antibiotic production and resistance.</title>
        <authorList>
            <person name="Cordero O.X."/>
            <person name="Wildschutte H."/>
            <person name="Kirkup B."/>
            <person name="Proehl S."/>
            <person name="Ngo L."/>
            <person name="Hussain F."/>
            <person name="Le Roux F."/>
            <person name="Mincer T."/>
            <person name="Polz M.F."/>
        </authorList>
    </citation>
    <scope>NUCLEOTIDE SEQUENCE [LARGE SCALE GENOMIC DNA]</scope>
    <source>
        <strain evidence="12 13">1S-45</strain>
    </source>
</reference>
<feature type="transmembrane region" description="Helical" evidence="10">
    <location>
        <begin position="184"/>
        <end position="204"/>
    </location>
</feature>
<evidence type="ECO:0000313" key="12">
    <source>
        <dbReference type="EMBL" id="OEF25523.1"/>
    </source>
</evidence>
<gene>
    <name evidence="12" type="ORF">A1QC_01165</name>
</gene>
<keyword evidence="9 10" id="KW-0472">Membrane</keyword>
<dbReference type="GO" id="GO:0005315">
    <property type="term" value="F:phosphate transmembrane transporter activity"/>
    <property type="evidence" value="ECO:0007669"/>
    <property type="project" value="InterPro"/>
</dbReference>
<keyword evidence="8 10" id="KW-1133">Transmembrane helix</keyword>
<dbReference type="NCBIfam" id="TIGR00974">
    <property type="entry name" value="3a0107s02c"/>
    <property type="match status" value="1"/>
</dbReference>
<dbReference type="CDD" id="cd06261">
    <property type="entry name" value="TM_PBP2"/>
    <property type="match status" value="1"/>
</dbReference>
<dbReference type="SUPFAM" id="SSF161098">
    <property type="entry name" value="MetI-like"/>
    <property type="match status" value="1"/>
</dbReference>
<feature type="domain" description="ABC transmembrane type-1" evidence="11">
    <location>
        <begin position="66"/>
        <end position="269"/>
    </location>
</feature>
<dbReference type="GO" id="GO:0005886">
    <property type="term" value="C:plasma membrane"/>
    <property type="evidence" value="ECO:0007669"/>
    <property type="project" value="UniProtKB-SubCell"/>
</dbReference>
<dbReference type="Pfam" id="PF00528">
    <property type="entry name" value="BPD_transp_1"/>
    <property type="match status" value="1"/>
</dbReference>
<evidence type="ECO:0000256" key="3">
    <source>
        <dbReference type="ARBA" id="ARBA00016864"/>
    </source>
</evidence>
<dbReference type="InterPro" id="IPR000515">
    <property type="entry name" value="MetI-like"/>
</dbReference>
<feature type="transmembrane region" description="Helical" evidence="10">
    <location>
        <begin position="16"/>
        <end position="37"/>
    </location>
</feature>
<feature type="transmembrane region" description="Helical" evidence="10">
    <location>
        <begin position="62"/>
        <end position="86"/>
    </location>
</feature>
<proteinExistence type="inferred from homology"/>
<keyword evidence="5 10" id="KW-1003">Cell membrane</keyword>
<comment type="similarity">
    <text evidence="2 10">Belongs to the binding-protein-dependent transport system permease family. CysTW subfamily.</text>
</comment>
<comment type="subcellular location">
    <subcellularLocation>
        <location evidence="10">Cell inner membrane</location>
        <topology evidence="10">Multi-pass membrane protein</topology>
    </subcellularLocation>
    <subcellularLocation>
        <location evidence="1">Cell membrane</location>
        <topology evidence="1">Multi-pass membrane protein</topology>
    </subcellularLocation>
</comment>
<dbReference type="GO" id="GO:0035435">
    <property type="term" value="P:phosphate ion transmembrane transport"/>
    <property type="evidence" value="ECO:0007669"/>
    <property type="project" value="InterPro"/>
</dbReference>
<dbReference type="OrthoDB" id="9785113at2"/>
<evidence type="ECO:0000259" key="11">
    <source>
        <dbReference type="PROSITE" id="PS50928"/>
    </source>
</evidence>
<dbReference type="eggNOG" id="COG0581">
    <property type="taxonomic scope" value="Bacteria"/>
</dbReference>
<evidence type="ECO:0000256" key="8">
    <source>
        <dbReference type="ARBA" id="ARBA00022989"/>
    </source>
</evidence>
<protein>
    <recommendedName>
        <fullName evidence="3 10">Phosphate transport system permease protein PstA</fullName>
    </recommendedName>
</protein>
<evidence type="ECO:0000256" key="9">
    <source>
        <dbReference type="ARBA" id="ARBA00023136"/>
    </source>
</evidence>
<evidence type="ECO:0000256" key="10">
    <source>
        <dbReference type="RuleBase" id="RU363043"/>
    </source>
</evidence>
<feature type="transmembrane region" description="Helical" evidence="10">
    <location>
        <begin position="132"/>
        <end position="152"/>
    </location>
</feature>
<evidence type="ECO:0000256" key="1">
    <source>
        <dbReference type="ARBA" id="ARBA00004651"/>
    </source>
</evidence>
<dbReference type="Proteomes" id="UP000094070">
    <property type="component" value="Unassembled WGS sequence"/>
</dbReference>
<dbReference type="InterPro" id="IPR035906">
    <property type="entry name" value="MetI-like_sf"/>
</dbReference>
<feature type="transmembrane region" description="Helical" evidence="10">
    <location>
        <begin position="106"/>
        <end position="126"/>
    </location>
</feature>
<keyword evidence="4" id="KW-0813">Transport</keyword>
<keyword evidence="7 10" id="KW-0812">Transmembrane</keyword>
<keyword evidence="6" id="KW-0592">Phosphate transport</keyword>
<comment type="caution">
    <text evidence="12">The sequence shown here is derived from an EMBL/GenBank/DDBJ whole genome shotgun (WGS) entry which is preliminary data.</text>
</comment>
<name>A0A1E5E263_9VIBR</name>
<dbReference type="InterPro" id="IPR005672">
    <property type="entry name" value="Phosphate_PstA"/>
</dbReference>
<sequence length="289" mass="30849">MTRSQWRTAKSKAFRALCYSATGLGLVILSVIVYSLLSKGLHGLHLTTFTESMPSPGGEGGLANAIVGSLMISGIGILIAIPIGLLAGTWLSEYGKHSKLADTIRFLNGMLMSAPSILIGLFVYQICVKPMGSFSGWAGSIALAMIALPMIISTTEEMLKLVPKSIREAGAGLGMPKWRVTLSLSYRSVGAGILTGVLLSFARISGETAPLLFTALNNTFMSLDMNGPMANLPVTIYRLAMSPYDSWNDLAWTGALIITVAILMLNITSRVLPAMLAKRSHIKSLQKRG</sequence>
<dbReference type="Gene3D" id="1.10.3720.10">
    <property type="entry name" value="MetI-like"/>
    <property type="match status" value="1"/>
</dbReference>
<organism evidence="12 13">
    <name type="scientific">Vibrio rumoiensis 1S-45</name>
    <dbReference type="NCBI Taxonomy" id="1188252"/>
    <lineage>
        <taxon>Bacteria</taxon>
        <taxon>Pseudomonadati</taxon>
        <taxon>Pseudomonadota</taxon>
        <taxon>Gammaproteobacteria</taxon>
        <taxon>Vibrionales</taxon>
        <taxon>Vibrionaceae</taxon>
        <taxon>Vibrio</taxon>
    </lineage>
</organism>
<evidence type="ECO:0000256" key="7">
    <source>
        <dbReference type="ARBA" id="ARBA00022692"/>
    </source>
</evidence>
<evidence type="ECO:0000256" key="5">
    <source>
        <dbReference type="ARBA" id="ARBA00022475"/>
    </source>
</evidence>
<evidence type="ECO:0000256" key="4">
    <source>
        <dbReference type="ARBA" id="ARBA00022448"/>
    </source>
</evidence>
<evidence type="ECO:0000256" key="6">
    <source>
        <dbReference type="ARBA" id="ARBA00022592"/>
    </source>
</evidence>
<dbReference type="AlphaFoldDB" id="A0A1E5E263"/>
<keyword evidence="13" id="KW-1185">Reference proteome</keyword>
<feature type="transmembrane region" description="Helical" evidence="10">
    <location>
        <begin position="250"/>
        <end position="272"/>
    </location>
</feature>
<dbReference type="RefSeq" id="WP_017024620.1">
    <property type="nucleotide sequence ID" value="NZ_AJYK02000061.1"/>
</dbReference>
<dbReference type="PANTHER" id="PTHR42922:SF1">
    <property type="entry name" value="PHOSPHATE TRANSPORT SYSTEM PERMEASE PROTEIN PSTA"/>
    <property type="match status" value="1"/>
</dbReference>
<evidence type="ECO:0000256" key="2">
    <source>
        <dbReference type="ARBA" id="ARBA00007069"/>
    </source>
</evidence>
<evidence type="ECO:0000313" key="13">
    <source>
        <dbReference type="Proteomes" id="UP000094070"/>
    </source>
</evidence>
<dbReference type="EMBL" id="AJYK02000061">
    <property type="protein sequence ID" value="OEF25523.1"/>
    <property type="molecule type" value="Genomic_DNA"/>
</dbReference>